<comment type="caution">
    <text evidence="11">The sequence shown here is derived from an EMBL/GenBank/DDBJ whole genome shotgun (WGS) entry which is preliminary data.</text>
</comment>
<keyword evidence="3" id="KW-0336">GPI-anchor</keyword>
<evidence type="ECO:0000256" key="2">
    <source>
        <dbReference type="ARBA" id="ARBA00022475"/>
    </source>
</evidence>
<keyword evidence="8" id="KW-0812">Transmembrane</keyword>
<keyword evidence="12" id="KW-1185">Reference proteome</keyword>
<dbReference type="InterPro" id="IPR012946">
    <property type="entry name" value="X8"/>
</dbReference>
<evidence type="ECO:0000256" key="1">
    <source>
        <dbReference type="ARBA" id="ARBA00004609"/>
    </source>
</evidence>
<dbReference type="OrthoDB" id="1919050at2759"/>
<evidence type="ECO:0000313" key="12">
    <source>
        <dbReference type="Proteomes" id="UP001141806"/>
    </source>
</evidence>
<dbReference type="Proteomes" id="UP001141806">
    <property type="component" value="Unassembled WGS sequence"/>
</dbReference>
<gene>
    <name evidence="11" type="ORF">NE237_031108</name>
</gene>
<keyword evidence="4 9" id="KW-0732">Signal</keyword>
<keyword evidence="2" id="KW-1003">Cell membrane</keyword>
<evidence type="ECO:0000256" key="9">
    <source>
        <dbReference type="SAM" id="SignalP"/>
    </source>
</evidence>
<dbReference type="AlphaFoldDB" id="A0A9Q0L1T0"/>
<sequence>MALISCSYFRLLLLLSLIVVTVLEHCRALASTEAASSHLRTNPDLESKISSGGAPLWCVAKNNAEDTALQTALDWACGPGGSDCGPIQQGGPCYDSSNLQNMVSYAFNDYFLKHGMTTESCNFGNTADLISLDPSWGKCVFPSSLMAVNGSLSGSGQIGPTGADFNGDQAVSRWSWTLIITPLIFIFTLAFQL</sequence>
<accession>A0A9Q0L1T0</accession>
<dbReference type="GO" id="GO:0005886">
    <property type="term" value="C:plasma membrane"/>
    <property type="evidence" value="ECO:0007669"/>
    <property type="project" value="UniProtKB-SubCell"/>
</dbReference>
<evidence type="ECO:0000259" key="10">
    <source>
        <dbReference type="SMART" id="SM00768"/>
    </source>
</evidence>
<protein>
    <recommendedName>
        <fullName evidence="10">X8 domain-containing protein</fullName>
    </recommendedName>
</protein>
<dbReference type="Pfam" id="PF07983">
    <property type="entry name" value="X8"/>
    <property type="match status" value="1"/>
</dbReference>
<feature type="signal peptide" evidence="9">
    <location>
        <begin position="1"/>
        <end position="28"/>
    </location>
</feature>
<keyword evidence="8" id="KW-1133">Transmembrane helix</keyword>
<keyword evidence="5 8" id="KW-0472">Membrane</keyword>
<keyword evidence="6" id="KW-1015">Disulfide bond</keyword>
<evidence type="ECO:0000256" key="5">
    <source>
        <dbReference type="ARBA" id="ARBA00023136"/>
    </source>
</evidence>
<dbReference type="Gene3D" id="1.20.58.1040">
    <property type="match status" value="1"/>
</dbReference>
<dbReference type="SMART" id="SM00768">
    <property type="entry name" value="X8"/>
    <property type="match status" value="1"/>
</dbReference>
<proteinExistence type="predicted"/>
<keyword evidence="7" id="KW-0325">Glycoprotein</keyword>
<evidence type="ECO:0000256" key="8">
    <source>
        <dbReference type="SAM" id="Phobius"/>
    </source>
</evidence>
<evidence type="ECO:0000256" key="6">
    <source>
        <dbReference type="ARBA" id="ARBA00023157"/>
    </source>
</evidence>
<dbReference type="PANTHER" id="PTHR31044">
    <property type="entry name" value="BETA-1,3 GLUCANASE"/>
    <property type="match status" value="1"/>
</dbReference>
<feature type="domain" description="X8" evidence="10">
    <location>
        <begin position="56"/>
        <end position="141"/>
    </location>
</feature>
<dbReference type="FunFam" id="1.20.58.1040:FF:000001">
    <property type="entry name" value="Glucan endo-1,3-beta-glucosidase 4"/>
    <property type="match status" value="1"/>
</dbReference>
<dbReference type="GO" id="GO:0009506">
    <property type="term" value="C:plasmodesma"/>
    <property type="evidence" value="ECO:0007669"/>
    <property type="project" value="UniProtKB-ARBA"/>
</dbReference>
<reference evidence="11" key="1">
    <citation type="journal article" date="2023" name="Plant J.">
        <title>The genome of the king protea, Protea cynaroides.</title>
        <authorList>
            <person name="Chang J."/>
            <person name="Duong T.A."/>
            <person name="Schoeman C."/>
            <person name="Ma X."/>
            <person name="Roodt D."/>
            <person name="Barker N."/>
            <person name="Li Z."/>
            <person name="Van de Peer Y."/>
            <person name="Mizrachi E."/>
        </authorList>
    </citation>
    <scope>NUCLEOTIDE SEQUENCE</scope>
    <source>
        <tissue evidence="11">Young leaves</tissue>
    </source>
</reference>
<feature type="transmembrane region" description="Helical" evidence="8">
    <location>
        <begin position="174"/>
        <end position="191"/>
    </location>
</feature>
<evidence type="ECO:0000256" key="4">
    <source>
        <dbReference type="ARBA" id="ARBA00022729"/>
    </source>
</evidence>
<comment type="subcellular location">
    <subcellularLocation>
        <location evidence="1">Cell membrane</location>
        <topology evidence="1">Lipid-anchor</topology>
        <topology evidence="1">GPI-anchor</topology>
    </subcellularLocation>
</comment>
<evidence type="ECO:0000256" key="7">
    <source>
        <dbReference type="ARBA" id="ARBA00023180"/>
    </source>
</evidence>
<dbReference type="EMBL" id="JAMYWD010000001">
    <property type="protein sequence ID" value="KAJ4980271.1"/>
    <property type="molecule type" value="Genomic_DNA"/>
</dbReference>
<evidence type="ECO:0000313" key="11">
    <source>
        <dbReference type="EMBL" id="KAJ4980271.1"/>
    </source>
</evidence>
<organism evidence="11 12">
    <name type="scientific">Protea cynaroides</name>
    <dbReference type="NCBI Taxonomy" id="273540"/>
    <lineage>
        <taxon>Eukaryota</taxon>
        <taxon>Viridiplantae</taxon>
        <taxon>Streptophyta</taxon>
        <taxon>Embryophyta</taxon>
        <taxon>Tracheophyta</taxon>
        <taxon>Spermatophyta</taxon>
        <taxon>Magnoliopsida</taxon>
        <taxon>Proteales</taxon>
        <taxon>Proteaceae</taxon>
        <taxon>Protea</taxon>
    </lineage>
</organism>
<evidence type="ECO:0000256" key="3">
    <source>
        <dbReference type="ARBA" id="ARBA00022622"/>
    </source>
</evidence>
<keyword evidence="3" id="KW-0449">Lipoprotein</keyword>
<name>A0A9Q0L1T0_9MAGN</name>
<dbReference type="PANTHER" id="PTHR31044:SF33">
    <property type="entry name" value="PLASMODESMATA CALLOSE-BINDING PROTEIN 5"/>
    <property type="match status" value="1"/>
</dbReference>
<dbReference type="GO" id="GO:0098552">
    <property type="term" value="C:side of membrane"/>
    <property type="evidence" value="ECO:0007669"/>
    <property type="project" value="UniProtKB-KW"/>
</dbReference>
<feature type="chain" id="PRO_5040250400" description="X8 domain-containing protein" evidence="9">
    <location>
        <begin position="29"/>
        <end position="193"/>
    </location>
</feature>
<dbReference type="InterPro" id="IPR044788">
    <property type="entry name" value="X8_dom_prot"/>
</dbReference>